<evidence type="ECO:0000256" key="4">
    <source>
        <dbReference type="ARBA" id="ARBA00023237"/>
    </source>
</evidence>
<proteinExistence type="predicted"/>
<dbReference type="Pfam" id="PF07980">
    <property type="entry name" value="SusD_RagB"/>
    <property type="match status" value="1"/>
</dbReference>
<dbReference type="GO" id="GO:0009279">
    <property type="term" value="C:cell outer membrane"/>
    <property type="evidence" value="ECO:0007669"/>
    <property type="project" value="UniProtKB-SubCell"/>
</dbReference>
<keyword evidence="3" id="KW-0472">Membrane</keyword>
<feature type="domain" description="RagB/SusD" evidence="5">
    <location>
        <begin position="23"/>
        <end position="170"/>
    </location>
</feature>
<protein>
    <recommendedName>
        <fullName evidence="5">RagB/SusD domain-containing protein</fullName>
    </recommendedName>
</protein>
<keyword evidence="2" id="KW-0732">Signal</keyword>
<evidence type="ECO:0000259" key="5">
    <source>
        <dbReference type="Pfam" id="PF07980"/>
    </source>
</evidence>
<dbReference type="InterPro" id="IPR012944">
    <property type="entry name" value="SusD_RagB_dom"/>
</dbReference>
<accession>X1SN06</accession>
<dbReference type="AlphaFoldDB" id="X1SN06"/>
<evidence type="ECO:0000256" key="3">
    <source>
        <dbReference type="ARBA" id="ARBA00023136"/>
    </source>
</evidence>
<comment type="caution">
    <text evidence="6">The sequence shown here is derived from an EMBL/GenBank/DDBJ whole genome shotgun (WGS) entry which is preliminary data.</text>
</comment>
<dbReference type="InterPro" id="IPR011990">
    <property type="entry name" value="TPR-like_helical_dom_sf"/>
</dbReference>
<reference evidence="6" key="1">
    <citation type="journal article" date="2014" name="Front. Microbiol.">
        <title>High frequency of phylogenetically diverse reductive dehalogenase-homologous genes in deep subseafloor sedimentary metagenomes.</title>
        <authorList>
            <person name="Kawai M."/>
            <person name="Futagami T."/>
            <person name="Toyoda A."/>
            <person name="Takaki Y."/>
            <person name="Nishi S."/>
            <person name="Hori S."/>
            <person name="Arai W."/>
            <person name="Tsubouchi T."/>
            <person name="Morono Y."/>
            <person name="Uchiyama I."/>
            <person name="Ito T."/>
            <person name="Fujiyama A."/>
            <person name="Inagaki F."/>
            <person name="Takami H."/>
        </authorList>
    </citation>
    <scope>NUCLEOTIDE SEQUENCE</scope>
    <source>
        <strain evidence="6">Expedition CK06-06</strain>
    </source>
</reference>
<dbReference type="SUPFAM" id="SSF48452">
    <property type="entry name" value="TPR-like"/>
    <property type="match status" value="1"/>
</dbReference>
<gene>
    <name evidence="6" type="ORF">S12H4_22992</name>
</gene>
<evidence type="ECO:0000313" key="6">
    <source>
        <dbReference type="EMBL" id="GAI80506.1"/>
    </source>
</evidence>
<dbReference type="Gene3D" id="1.25.40.390">
    <property type="match status" value="1"/>
</dbReference>
<evidence type="ECO:0000256" key="1">
    <source>
        <dbReference type="ARBA" id="ARBA00004442"/>
    </source>
</evidence>
<comment type="subcellular location">
    <subcellularLocation>
        <location evidence="1">Cell outer membrane</location>
    </subcellularLocation>
</comment>
<keyword evidence="4" id="KW-0998">Cell outer membrane</keyword>
<evidence type="ECO:0000256" key="2">
    <source>
        <dbReference type="ARBA" id="ARBA00022729"/>
    </source>
</evidence>
<feature type="non-terminal residue" evidence="6">
    <location>
        <position position="1"/>
    </location>
</feature>
<sequence length="181" mass="20545">SEENGGAGADKLPSGYAYGDTLWNDWSEVITYDTKNRYDWPHSRKWDYAHAAYIDDSYQYNDIIHLRLAETYLLKAEAQLALNDISGAAATLNIIRVRSNATPITAADVDIDFILDERSRELLCEEQRRCTLLRTGKWLERVRAHNFNGGATVRDIDVLFAIPQDVIDANLTLEMENNPGH</sequence>
<dbReference type="EMBL" id="BARW01012112">
    <property type="protein sequence ID" value="GAI80506.1"/>
    <property type="molecule type" value="Genomic_DNA"/>
</dbReference>
<name>X1SN06_9ZZZZ</name>
<organism evidence="6">
    <name type="scientific">marine sediment metagenome</name>
    <dbReference type="NCBI Taxonomy" id="412755"/>
    <lineage>
        <taxon>unclassified sequences</taxon>
        <taxon>metagenomes</taxon>
        <taxon>ecological metagenomes</taxon>
    </lineage>
</organism>